<comment type="similarity">
    <text evidence="1">Belongs to the glycosyl hydrolase 2 family.</text>
</comment>
<evidence type="ECO:0000313" key="11">
    <source>
        <dbReference type="Proteomes" id="UP000274046"/>
    </source>
</evidence>
<dbReference type="Pfam" id="PF00703">
    <property type="entry name" value="Glyco_hydro_2"/>
    <property type="match status" value="1"/>
</dbReference>
<feature type="domain" description="Glycoside hydrolase family 2 immunoglobulin-like beta-sandwich" evidence="5">
    <location>
        <begin position="222"/>
        <end position="326"/>
    </location>
</feature>
<dbReference type="InterPro" id="IPR051913">
    <property type="entry name" value="GH2_Domain-Containing"/>
</dbReference>
<dbReference type="Pfam" id="PF02836">
    <property type="entry name" value="Glyco_hydro_2_C"/>
    <property type="match status" value="2"/>
</dbReference>
<dbReference type="InterPro" id="IPR006101">
    <property type="entry name" value="Glyco_hydro_2"/>
</dbReference>
<evidence type="ECO:0000259" key="5">
    <source>
        <dbReference type="Pfam" id="PF00703"/>
    </source>
</evidence>
<dbReference type="EMBL" id="RBEE01000002">
    <property type="protein sequence ID" value="RNL56638.1"/>
    <property type="molecule type" value="Genomic_DNA"/>
</dbReference>
<dbReference type="InterPro" id="IPR006103">
    <property type="entry name" value="Glyco_hydro_2_cat"/>
</dbReference>
<dbReference type="SUPFAM" id="SSF49785">
    <property type="entry name" value="Galactose-binding domain-like"/>
    <property type="match status" value="1"/>
</dbReference>
<dbReference type="Pfam" id="PF18565">
    <property type="entry name" value="Glyco_hydro2_C5"/>
    <property type="match status" value="1"/>
</dbReference>
<proteinExistence type="inferred from homology"/>
<dbReference type="InterPro" id="IPR017853">
    <property type="entry name" value="GH"/>
</dbReference>
<evidence type="ECO:0000259" key="6">
    <source>
        <dbReference type="Pfam" id="PF02836"/>
    </source>
</evidence>
<dbReference type="PROSITE" id="PS00608">
    <property type="entry name" value="GLYCOSYL_HYDROL_F2_2"/>
    <property type="match status" value="1"/>
</dbReference>
<dbReference type="Gene3D" id="2.60.40.10">
    <property type="entry name" value="Immunoglobulins"/>
    <property type="match status" value="4"/>
</dbReference>
<feature type="chain" id="PRO_5018296187" evidence="4">
    <location>
        <begin position="24"/>
        <end position="948"/>
    </location>
</feature>
<dbReference type="GO" id="GO:0005975">
    <property type="term" value="P:carbohydrate metabolic process"/>
    <property type="evidence" value="ECO:0007669"/>
    <property type="project" value="InterPro"/>
</dbReference>
<dbReference type="InterPro" id="IPR032311">
    <property type="entry name" value="DUF4982"/>
</dbReference>
<dbReference type="InterPro" id="IPR040605">
    <property type="entry name" value="Glyco_hydro2_dom5"/>
</dbReference>
<keyword evidence="2" id="KW-0378">Hydrolase</keyword>
<dbReference type="AlphaFoldDB" id="A0A3N0C2E6"/>
<feature type="domain" description="DUF4982" evidence="8">
    <location>
        <begin position="629"/>
        <end position="685"/>
    </location>
</feature>
<dbReference type="SUPFAM" id="SSF49303">
    <property type="entry name" value="beta-Galactosidase/glucuronidase domain"/>
    <property type="match status" value="1"/>
</dbReference>
<dbReference type="GO" id="GO:0004553">
    <property type="term" value="F:hydrolase activity, hydrolyzing O-glycosyl compounds"/>
    <property type="evidence" value="ECO:0007669"/>
    <property type="project" value="InterPro"/>
</dbReference>
<feature type="domain" description="Glycoside hydrolase family 2 catalytic" evidence="6">
    <location>
        <begin position="333"/>
        <end position="413"/>
    </location>
</feature>
<evidence type="ECO:0000259" key="9">
    <source>
        <dbReference type="Pfam" id="PF18565"/>
    </source>
</evidence>
<organism evidence="10 11">
    <name type="scientific">Pedobacter jejuensis</name>
    <dbReference type="NCBI Taxonomy" id="1268550"/>
    <lineage>
        <taxon>Bacteria</taxon>
        <taxon>Pseudomonadati</taxon>
        <taxon>Bacteroidota</taxon>
        <taxon>Sphingobacteriia</taxon>
        <taxon>Sphingobacteriales</taxon>
        <taxon>Sphingobacteriaceae</taxon>
        <taxon>Pedobacter</taxon>
    </lineage>
</organism>
<keyword evidence="4" id="KW-0732">Signal</keyword>
<dbReference type="PANTHER" id="PTHR42732:SF1">
    <property type="entry name" value="BETA-MANNOSIDASE"/>
    <property type="match status" value="1"/>
</dbReference>
<dbReference type="PRINTS" id="PR00132">
    <property type="entry name" value="GLHYDRLASE2"/>
</dbReference>
<accession>A0A3N0C2E6</accession>
<keyword evidence="3" id="KW-0326">Glycosidase</keyword>
<comment type="caution">
    <text evidence="10">The sequence shown here is derived from an EMBL/GenBank/DDBJ whole genome shotgun (WGS) entry which is preliminary data.</text>
</comment>
<evidence type="ECO:0000313" key="10">
    <source>
        <dbReference type="EMBL" id="RNL56638.1"/>
    </source>
</evidence>
<dbReference type="InterPro" id="IPR006104">
    <property type="entry name" value="Glyco_hydro_2_N"/>
</dbReference>
<reference evidence="10 11" key="1">
    <citation type="submission" date="2018-10" db="EMBL/GenBank/DDBJ databases">
        <title>Genome sequencing of Pedobacter jejuensis TNB23.</title>
        <authorList>
            <person name="Cho Y.-J."/>
            <person name="Cho A."/>
            <person name="Kim O.-S."/>
        </authorList>
    </citation>
    <scope>NUCLEOTIDE SEQUENCE [LARGE SCALE GENOMIC DNA]</scope>
    <source>
        <strain evidence="10 11">TNB23</strain>
    </source>
</reference>
<evidence type="ECO:0000256" key="2">
    <source>
        <dbReference type="ARBA" id="ARBA00022801"/>
    </source>
</evidence>
<dbReference type="PANTHER" id="PTHR42732">
    <property type="entry name" value="BETA-GALACTOSIDASE"/>
    <property type="match status" value="1"/>
</dbReference>
<dbReference type="NCBIfam" id="NF041462">
    <property type="entry name" value="GalA"/>
    <property type="match status" value="1"/>
</dbReference>
<dbReference type="Pfam" id="PF16355">
    <property type="entry name" value="DUF4982"/>
    <property type="match status" value="1"/>
</dbReference>
<dbReference type="Gene3D" id="3.20.20.80">
    <property type="entry name" value="Glycosidases"/>
    <property type="match status" value="1"/>
</dbReference>
<evidence type="ECO:0000256" key="3">
    <source>
        <dbReference type="ARBA" id="ARBA00023295"/>
    </source>
</evidence>
<sequence length="948" mass="106389">MKSYKILAFLLLIKLGPTTASFAQNKIELKREHILIDTGWRFALGHPYDVKKDFYNGTGYFSYLAKTGYGDGAAAPGFDDRTWRKLNVPHDWAVEQGFDKNASLSHGFKAIGRNFPDASVGWYRKSVFIPAKDLGRKISIAFDGVFRNSIVWVNGHYLGIEPSGYHGFEYDITDYLNYGGENIIAVRADVTIEEGWFYEGAGIYRHVWLNKTAPLHVTPNGTFVRSTINNNNAVVKASVTLKNDALKNDKFNIKQSIVDAKGKIVASGSLQNIELNALAEKEFTIDIPVINPQLWDLENPYLYQLLTIITKNEQVIDEYKTNFGIRTIRFDADKGFFLNGKRVEVKGTNNHQDHAGLGVALPDEMQYFRISKLKEMGSNAYRCSHNPPTPELLDACDKLGMLVIDENRLMGITDQNLSYLKKLIIRDRNHPSIISWSIGNEEWNIEGNITGARIAKTMQAFAKTIDTTRAITAAVSGGIGNGISTTIDVLGYNYVATKNTDEQHKKFPAQFSWGTEEGSTVASRGLYINNMEKHELAAYDTRQNENFLSLEDGWKHYAARPYLAGMFIWTGFDYRGEPTPFGWPSVVSYFGMVDLCGFPKDNTWYLKSWWTKEPTIHLLPHWNWKGSDGKPIEVKAYSNCDEVELFLNKKSLGKKRMEENGHLNWVVNYSPGTLEAVGYKNGKKTLTDVVKTTSYPTHVSITQEAIPVQKSTLAILKVDVRDASNQAIPTAVNDIDFEISGPAKIIGVGNGNPTSLEPDQFIEHIDVIRINDFKEKPISNVDDVTELSTDLTGWDYAFKQERTQEFGKKVKALIYRGNFDLKDWNDQTKITFFYKSLGKQQSIYINGKKIADKLTENKKGNAFVLDKSVLKAGKNTIAILATPILKVQSWDNINADPGLFQVLKPAATWKRKLFSGLVQVIVQFTGEPGAVTLKASSNGLKPAIIKIK</sequence>
<evidence type="ECO:0000259" key="8">
    <source>
        <dbReference type="Pfam" id="PF16355"/>
    </source>
</evidence>
<dbReference type="Gene3D" id="2.60.120.260">
    <property type="entry name" value="Galactose-binding domain-like"/>
    <property type="match status" value="1"/>
</dbReference>
<name>A0A3N0C2E6_9SPHI</name>
<protein>
    <submittedName>
        <fullName evidence="10">DUF4982 domain-containing protein</fullName>
    </submittedName>
</protein>
<feature type="domain" description="Glycoside hydrolase family 2" evidence="9">
    <location>
        <begin position="701"/>
        <end position="760"/>
    </location>
</feature>
<dbReference type="InterPro" id="IPR036156">
    <property type="entry name" value="Beta-gal/glucu_dom_sf"/>
</dbReference>
<feature type="signal peptide" evidence="4">
    <location>
        <begin position="1"/>
        <end position="23"/>
    </location>
</feature>
<gene>
    <name evidence="10" type="ORF">D7004_01740</name>
</gene>
<dbReference type="InterPro" id="IPR048230">
    <property type="entry name" value="GalA-like"/>
</dbReference>
<keyword evidence="11" id="KW-1185">Reference proteome</keyword>
<feature type="domain" description="Glycosyl hydrolases family 2 sugar binding" evidence="7">
    <location>
        <begin position="117"/>
        <end position="212"/>
    </location>
</feature>
<evidence type="ECO:0000256" key="1">
    <source>
        <dbReference type="ARBA" id="ARBA00007401"/>
    </source>
</evidence>
<dbReference type="Pfam" id="PF02837">
    <property type="entry name" value="Glyco_hydro_2_N"/>
    <property type="match status" value="1"/>
</dbReference>
<evidence type="ECO:0000256" key="4">
    <source>
        <dbReference type="SAM" id="SignalP"/>
    </source>
</evidence>
<dbReference type="Proteomes" id="UP000274046">
    <property type="component" value="Unassembled WGS sequence"/>
</dbReference>
<dbReference type="InterPro" id="IPR023232">
    <property type="entry name" value="Glyco_hydro_2_AS"/>
</dbReference>
<evidence type="ECO:0000259" key="7">
    <source>
        <dbReference type="Pfam" id="PF02837"/>
    </source>
</evidence>
<dbReference type="OrthoDB" id="9801077at2"/>
<dbReference type="InterPro" id="IPR008979">
    <property type="entry name" value="Galactose-bd-like_sf"/>
</dbReference>
<dbReference type="SUPFAM" id="SSF51445">
    <property type="entry name" value="(Trans)glycosidases"/>
    <property type="match status" value="1"/>
</dbReference>
<feature type="domain" description="Glycoside hydrolase family 2 catalytic" evidence="6">
    <location>
        <begin position="417"/>
        <end position="501"/>
    </location>
</feature>
<dbReference type="RefSeq" id="WP_123204149.1">
    <property type="nucleotide sequence ID" value="NZ_RBEE01000002.1"/>
</dbReference>
<dbReference type="InterPro" id="IPR006102">
    <property type="entry name" value="Ig-like_GH2"/>
</dbReference>
<dbReference type="InterPro" id="IPR013783">
    <property type="entry name" value="Ig-like_fold"/>
</dbReference>